<gene>
    <name evidence="2" type="ORF">QJS10_CPB19g00804</name>
</gene>
<proteinExistence type="predicted"/>
<accession>A0AAV9CHK3</accession>
<keyword evidence="1" id="KW-0732">Signal</keyword>
<feature type="chain" id="PRO_5043462838" evidence="1">
    <location>
        <begin position="27"/>
        <end position="100"/>
    </location>
</feature>
<name>A0AAV9CHK3_ACOCL</name>
<dbReference type="AlphaFoldDB" id="A0AAV9CHK3"/>
<keyword evidence="3" id="KW-1185">Reference proteome</keyword>
<comment type="caution">
    <text evidence="2">The sequence shown here is derived from an EMBL/GenBank/DDBJ whole genome shotgun (WGS) entry which is preliminary data.</text>
</comment>
<dbReference type="EMBL" id="JAUJYO010000019">
    <property type="protein sequence ID" value="KAK1288400.1"/>
    <property type="molecule type" value="Genomic_DNA"/>
</dbReference>
<reference evidence="2" key="1">
    <citation type="journal article" date="2023" name="Nat. Commun.">
        <title>Diploid and tetraploid genomes of Acorus and the evolution of monocots.</title>
        <authorList>
            <person name="Ma L."/>
            <person name="Liu K.W."/>
            <person name="Li Z."/>
            <person name="Hsiao Y.Y."/>
            <person name="Qi Y."/>
            <person name="Fu T."/>
            <person name="Tang G.D."/>
            <person name="Zhang D."/>
            <person name="Sun W.H."/>
            <person name="Liu D.K."/>
            <person name="Li Y."/>
            <person name="Chen G.Z."/>
            <person name="Liu X.D."/>
            <person name="Liao X.Y."/>
            <person name="Jiang Y.T."/>
            <person name="Yu X."/>
            <person name="Hao Y."/>
            <person name="Huang J."/>
            <person name="Zhao X.W."/>
            <person name="Ke S."/>
            <person name="Chen Y.Y."/>
            <person name="Wu W.L."/>
            <person name="Hsu J.L."/>
            <person name="Lin Y.F."/>
            <person name="Huang M.D."/>
            <person name="Li C.Y."/>
            <person name="Huang L."/>
            <person name="Wang Z.W."/>
            <person name="Zhao X."/>
            <person name="Zhong W.Y."/>
            <person name="Peng D.H."/>
            <person name="Ahmad S."/>
            <person name="Lan S."/>
            <person name="Zhang J.S."/>
            <person name="Tsai W.C."/>
            <person name="Van de Peer Y."/>
            <person name="Liu Z.J."/>
        </authorList>
    </citation>
    <scope>NUCLEOTIDE SEQUENCE</scope>
    <source>
        <strain evidence="2">CP</strain>
    </source>
</reference>
<reference evidence="2" key="2">
    <citation type="submission" date="2023-06" db="EMBL/GenBank/DDBJ databases">
        <authorList>
            <person name="Ma L."/>
            <person name="Liu K.-W."/>
            <person name="Li Z."/>
            <person name="Hsiao Y.-Y."/>
            <person name="Qi Y."/>
            <person name="Fu T."/>
            <person name="Tang G."/>
            <person name="Zhang D."/>
            <person name="Sun W.-H."/>
            <person name="Liu D.-K."/>
            <person name="Li Y."/>
            <person name="Chen G.-Z."/>
            <person name="Liu X.-D."/>
            <person name="Liao X.-Y."/>
            <person name="Jiang Y.-T."/>
            <person name="Yu X."/>
            <person name="Hao Y."/>
            <person name="Huang J."/>
            <person name="Zhao X.-W."/>
            <person name="Ke S."/>
            <person name="Chen Y.-Y."/>
            <person name="Wu W.-L."/>
            <person name="Hsu J.-L."/>
            <person name="Lin Y.-F."/>
            <person name="Huang M.-D."/>
            <person name="Li C.-Y."/>
            <person name="Huang L."/>
            <person name="Wang Z.-W."/>
            <person name="Zhao X."/>
            <person name="Zhong W.-Y."/>
            <person name="Peng D.-H."/>
            <person name="Ahmad S."/>
            <person name="Lan S."/>
            <person name="Zhang J.-S."/>
            <person name="Tsai W.-C."/>
            <person name="Van De Peer Y."/>
            <person name="Liu Z.-J."/>
        </authorList>
    </citation>
    <scope>NUCLEOTIDE SEQUENCE</scope>
    <source>
        <strain evidence="2">CP</strain>
        <tissue evidence="2">Leaves</tissue>
    </source>
</reference>
<evidence type="ECO:0000256" key="1">
    <source>
        <dbReference type="SAM" id="SignalP"/>
    </source>
</evidence>
<dbReference type="Proteomes" id="UP001180020">
    <property type="component" value="Unassembled WGS sequence"/>
</dbReference>
<organism evidence="2 3">
    <name type="scientific">Acorus calamus</name>
    <name type="common">Sweet flag</name>
    <dbReference type="NCBI Taxonomy" id="4465"/>
    <lineage>
        <taxon>Eukaryota</taxon>
        <taxon>Viridiplantae</taxon>
        <taxon>Streptophyta</taxon>
        <taxon>Embryophyta</taxon>
        <taxon>Tracheophyta</taxon>
        <taxon>Spermatophyta</taxon>
        <taxon>Magnoliopsida</taxon>
        <taxon>Liliopsida</taxon>
        <taxon>Acoraceae</taxon>
        <taxon>Acorus</taxon>
    </lineage>
</organism>
<feature type="signal peptide" evidence="1">
    <location>
        <begin position="1"/>
        <end position="26"/>
    </location>
</feature>
<evidence type="ECO:0000313" key="3">
    <source>
        <dbReference type="Proteomes" id="UP001180020"/>
    </source>
</evidence>
<sequence>MEGKKVCEVFFLCFLLLVTTPGLASAKVRWCYSACVKDCRHYGGNMLYCGGACFGVCWRATPFQSSLVDAKLPDELKGNIDKALEKYAGKGLGEPPKPHV</sequence>
<evidence type="ECO:0000313" key="2">
    <source>
        <dbReference type="EMBL" id="KAK1288400.1"/>
    </source>
</evidence>
<protein>
    <submittedName>
        <fullName evidence="2">Uncharacterized protein</fullName>
    </submittedName>
</protein>